<keyword evidence="1" id="KW-1133">Transmembrane helix</keyword>
<accession>A0AAD4GB42</accession>
<evidence type="ECO:0000313" key="3">
    <source>
        <dbReference type="Proteomes" id="UP001194468"/>
    </source>
</evidence>
<organism evidence="2 3">
    <name type="scientific">Boletus edulis BED1</name>
    <dbReference type="NCBI Taxonomy" id="1328754"/>
    <lineage>
        <taxon>Eukaryota</taxon>
        <taxon>Fungi</taxon>
        <taxon>Dikarya</taxon>
        <taxon>Basidiomycota</taxon>
        <taxon>Agaricomycotina</taxon>
        <taxon>Agaricomycetes</taxon>
        <taxon>Agaricomycetidae</taxon>
        <taxon>Boletales</taxon>
        <taxon>Boletineae</taxon>
        <taxon>Boletaceae</taxon>
        <taxon>Boletoideae</taxon>
        <taxon>Boletus</taxon>
    </lineage>
</organism>
<keyword evidence="3" id="KW-1185">Reference proteome</keyword>
<keyword evidence="1" id="KW-0812">Transmembrane</keyword>
<evidence type="ECO:0000256" key="1">
    <source>
        <dbReference type="SAM" id="Phobius"/>
    </source>
</evidence>
<protein>
    <submittedName>
        <fullName evidence="2">Uncharacterized protein</fullName>
    </submittedName>
</protein>
<feature type="transmembrane region" description="Helical" evidence="1">
    <location>
        <begin position="104"/>
        <end position="123"/>
    </location>
</feature>
<keyword evidence="1" id="KW-0472">Membrane</keyword>
<name>A0AAD4GB42_BOLED</name>
<gene>
    <name evidence="2" type="ORF">L210DRAFT_3554043</name>
</gene>
<proteinExistence type="predicted"/>
<comment type="caution">
    <text evidence="2">The sequence shown here is derived from an EMBL/GenBank/DDBJ whole genome shotgun (WGS) entry which is preliminary data.</text>
</comment>
<reference evidence="2" key="1">
    <citation type="submission" date="2019-10" db="EMBL/GenBank/DDBJ databases">
        <authorList>
            <consortium name="DOE Joint Genome Institute"/>
            <person name="Kuo A."/>
            <person name="Miyauchi S."/>
            <person name="Kiss E."/>
            <person name="Drula E."/>
            <person name="Kohler A."/>
            <person name="Sanchez-Garcia M."/>
            <person name="Andreopoulos B."/>
            <person name="Barry K.W."/>
            <person name="Bonito G."/>
            <person name="Buee M."/>
            <person name="Carver A."/>
            <person name="Chen C."/>
            <person name="Cichocki N."/>
            <person name="Clum A."/>
            <person name="Culley D."/>
            <person name="Crous P.W."/>
            <person name="Fauchery L."/>
            <person name="Girlanda M."/>
            <person name="Hayes R."/>
            <person name="Keri Z."/>
            <person name="LaButti K."/>
            <person name="Lipzen A."/>
            <person name="Lombard V."/>
            <person name="Magnuson J."/>
            <person name="Maillard F."/>
            <person name="Morin E."/>
            <person name="Murat C."/>
            <person name="Nolan M."/>
            <person name="Ohm R."/>
            <person name="Pangilinan J."/>
            <person name="Pereira M."/>
            <person name="Perotto S."/>
            <person name="Peter M."/>
            <person name="Riley R."/>
            <person name="Sitrit Y."/>
            <person name="Stielow B."/>
            <person name="Szollosi G."/>
            <person name="Zifcakova L."/>
            <person name="Stursova M."/>
            <person name="Spatafora J.W."/>
            <person name="Tedersoo L."/>
            <person name="Vaario L.-M."/>
            <person name="Yamada A."/>
            <person name="Yan M."/>
            <person name="Wang P."/>
            <person name="Xu J."/>
            <person name="Bruns T."/>
            <person name="Baldrian P."/>
            <person name="Vilgalys R."/>
            <person name="Henrissat B."/>
            <person name="Grigoriev I.V."/>
            <person name="Hibbett D."/>
            <person name="Nagy L.G."/>
            <person name="Martin F.M."/>
        </authorList>
    </citation>
    <scope>NUCLEOTIDE SEQUENCE</scope>
    <source>
        <strain evidence="2">BED1</strain>
    </source>
</reference>
<sequence length="163" mass="17909">MISRQTLLSIGDPADTPTNGLNRAVWGHRFAVRYVFRTRGIREPEQRLWLTVASLLLCPAPLGVGASKGISWSGLLIGMGIIPCPTCIGSFLSIGYKLLSYKDLSGELMMAVILVLVCVPTHLEHHIDALLQNNRHSQYLTFSDQSHFSSNDLGGLQEQCGPY</sequence>
<feature type="transmembrane region" description="Helical" evidence="1">
    <location>
        <begin position="47"/>
        <end position="64"/>
    </location>
</feature>
<evidence type="ECO:0000313" key="2">
    <source>
        <dbReference type="EMBL" id="KAF8434103.1"/>
    </source>
</evidence>
<feature type="transmembrane region" description="Helical" evidence="1">
    <location>
        <begin position="70"/>
        <end position="92"/>
    </location>
</feature>
<dbReference type="AlphaFoldDB" id="A0AAD4GB42"/>
<dbReference type="Proteomes" id="UP001194468">
    <property type="component" value="Unassembled WGS sequence"/>
</dbReference>
<reference evidence="2" key="2">
    <citation type="journal article" date="2020" name="Nat. Commun.">
        <title>Large-scale genome sequencing of mycorrhizal fungi provides insights into the early evolution of symbiotic traits.</title>
        <authorList>
            <person name="Miyauchi S."/>
            <person name="Kiss E."/>
            <person name="Kuo A."/>
            <person name="Drula E."/>
            <person name="Kohler A."/>
            <person name="Sanchez-Garcia M."/>
            <person name="Morin E."/>
            <person name="Andreopoulos B."/>
            <person name="Barry K.W."/>
            <person name="Bonito G."/>
            <person name="Buee M."/>
            <person name="Carver A."/>
            <person name="Chen C."/>
            <person name="Cichocki N."/>
            <person name="Clum A."/>
            <person name="Culley D."/>
            <person name="Crous P.W."/>
            <person name="Fauchery L."/>
            <person name="Girlanda M."/>
            <person name="Hayes R.D."/>
            <person name="Keri Z."/>
            <person name="LaButti K."/>
            <person name="Lipzen A."/>
            <person name="Lombard V."/>
            <person name="Magnuson J."/>
            <person name="Maillard F."/>
            <person name="Murat C."/>
            <person name="Nolan M."/>
            <person name="Ohm R.A."/>
            <person name="Pangilinan J."/>
            <person name="Pereira M.F."/>
            <person name="Perotto S."/>
            <person name="Peter M."/>
            <person name="Pfister S."/>
            <person name="Riley R."/>
            <person name="Sitrit Y."/>
            <person name="Stielow J.B."/>
            <person name="Szollosi G."/>
            <person name="Zifcakova L."/>
            <person name="Stursova M."/>
            <person name="Spatafora J.W."/>
            <person name="Tedersoo L."/>
            <person name="Vaario L.M."/>
            <person name="Yamada A."/>
            <person name="Yan M."/>
            <person name="Wang P."/>
            <person name="Xu J."/>
            <person name="Bruns T."/>
            <person name="Baldrian P."/>
            <person name="Vilgalys R."/>
            <person name="Dunand C."/>
            <person name="Henrissat B."/>
            <person name="Grigoriev I.V."/>
            <person name="Hibbett D."/>
            <person name="Nagy L.G."/>
            <person name="Martin F.M."/>
        </authorList>
    </citation>
    <scope>NUCLEOTIDE SEQUENCE</scope>
    <source>
        <strain evidence="2">BED1</strain>
    </source>
</reference>
<dbReference type="EMBL" id="WHUW01000030">
    <property type="protein sequence ID" value="KAF8434103.1"/>
    <property type="molecule type" value="Genomic_DNA"/>
</dbReference>